<proteinExistence type="predicted"/>
<organism evidence="2 3">
    <name type="scientific">Halococcus saccharolyticus DSM 5350</name>
    <dbReference type="NCBI Taxonomy" id="1227455"/>
    <lineage>
        <taxon>Archaea</taxon>
        <taxon>Methanobacteriati</taxon>
        <taxon>Methanobacteriota</taxon>
        <taxon>Stenosarchaea group</taxon>
        <taxon>Halobacteria</taxon>
        <taxon>Halobacteriales</taxon>
        <taxon>Halococcaceae</taxon>
        <taxon>Halococcus</taxon>
    </lineage>
</organism>
<accession>M0MU21</accession>
<dbReference type="InterPro" id="IPR013321">
    <property type="entry name" value="Arc_rbn_hlx_hlx"/>
</dbReference>
<comment type="caution">
    <text evidence="2">The sequence shown here is derived from an EMBL/GenBank/DDBJ whole genome shotgun (WGS) entry which is preliminary data.</text>
</comment>
<dbReference type="EMBL" id="AOMD01000002">
    <property type="protein sequence ID" value="EMA47950.1"/>
    <property type="molecule type" value="Genomic_DNA"/>
</dbReference>
<dbReference type="SUPFAM" id="SSF47598">
    <property type="entry name" value="Ribbon-helix-helix"/>
    <property type="match status" value="1"/>
</dbReference>
<dbReference type="Gene3D" id="1.10.1220.10">
    <property type="entry name" value="Met repressor-like"/>
    <property type="match status" value="1"/>
</dbReference>
<evidence type="ECO:0000259" key="1">
    <source>
        <dbReference type="Pfam" id="PF01402"/>
    </source>
</evidence>
<dbReference type="RefSeq" id="WP_006075945.1">
    <property type="nucleotide sequence ID" value="NZ_AOMD01000002.1"/>
</dbReference>
<dbReference type="CDD" id="cd22231">
    <property type="entry name" value="RHH_NikR_HicB-like"/>
    <property type="match status" value="1"/>
</dbReference>
<sequence>MTDNTVRVTISMDEDLDKEIEDQLDYGDNKSEFIRNALRKELDGECGSEGNPKAATGMAAD</sequence>
<evidence type="ECO:0000313" key="2">
    <source>
        <dbReference type="EMBL" id="EMA47950.1"/>
    </source>
</evidence>
<dbReference type="PATRIC" id="fig|1227455.4.peg.145"/>
<dbReference type="GO" id="GO:0006355">
    <property type="term" value="P:regulation of DNA-templated transcription"/>
    <property type="evidence" value="ECO:0007669"/>
    <property type="project" value="InterPro"/>
</dbReference>
<dbReference type="AlphaFoldDB" id="M0MU21"/>
<dbReference type="InterPro" id="IPR002145">
    <property type="entry name" value="CopG"/>
</dbReference>
<evidence type="ECO:0000313" key="3">
    <source>
        <dbReference type="Proteomes" id="UP000011669"/>
    </source>
</evidence>
<gene>
    <name evidence="2" type="ORF">C449_00720</name>
</gene>
<dbReference type="Proteomes" id="UP000011669">
    <property type="component" value="Unassembled WGS sequence"/>
</dbReference>
<protein>
    <recommendedName>
        <fullName evidence="1">Ribbon-helix-helix protein CopG domain-containing protein</fullName>
    </recommendedName>
</protein>
<feature type="domain" description="Ribbon-helix-helix protein CopG" evidence="1">
    <location>
        <begin position="6"/>
        <end position="43"/>
    </location>
</feature>
<keyword evidence="3" id="KW-1185">Reference proteome</keyword>
<dbReference type="Pfam" id="PF01402">
    <property type="entry name" value="RHH_1"/>
    <property type="match status" value="1"/>
</dbReference>
<reference evidence="2 3" key="1">
    <citation type="journal article" date="2014" name="PLoS Genet.">
        <title>Phylogenetically driven sequencing of extremely halophilic archaea reveals strategies for static and dynamic osmo-response.</title>
        <authorList>
            <person name="Becker E.A."/>
            <person name="Seitzer P.M."/>
            <person name="Tritt A."/>
            <person name="Larsen D."/>
            <person name="Krusor M."/>
            <person name="Yao A.I."/>
            <person name="Wu D."/>
            <person name="Madern D."/>
            <person name="Eisen J.A."/>
            <person name="Darling A.E."/>
            <person name="Facciotti M.T."/>
        </authorList>
    </citation>
    <scope>NUCLEOTIDE SEQUENCE [LARGE SCALE GENOMIC DNA]</scope>
    <source>
        <strain evidence="2 3">DSM 5350</strain>
    </source>
</reference>
<dbReference type="InParanoid" id="M0MU21"/>
<dbReference type="InterPro" id="IPR010985">
    <property type="entry name" value="Ribbon_hlx_hlx"/>
</dbReference>
<name>M0MU21_9EURY</name>